<accession>A0AC61PP82</accession>
<reference evidence="1" key="1">
    <citation type="submission" date="2017-04" db="EMBL/GenBank/DDBJ databases">
        <authorList>
            <person name="Varghese N."/>
            <person name="Submissions S."/>
        </authorList>
    </citation>
    <scope>NUCLEOTIDE SEQUENCE</scope>
    <source>
        <strain evidence="1">WTE2008</strain>
    </source>
</reference>
<dbReference type="EMBL" id="FWXZ01000006">
    <property type="protein sequence ID" value="SMC81296.1"/>
    <property type="molecule type" value="Genomic_DNA"/>
</dbReference>
<gene>
    <name evidence="1" type="ORF">SAMN06297397_2661</name>
</gene>
<comment type="caution">
    <text evidence="1">The sequence shown here is derived from an EMBL/GenBank/DDBJ whole genome shotgun (WGS) entry which is preliminary data.</text>
</comment>
<evidence type="ECO:0000313" key="2">
    <source>
        <dbReference type="Proteomes" id="UP000192328"/>
    </source>
</evidence>
<dbReference type="Proteomes" id="UP000192328">
    <property type="component" value="Unassembled WGS sequence"/>
</dbReference>
<sequence>MNTYDFIFFDLDGTLTDSGPGIMNGFAYAIEKMGGKVSDPAELRQFVGPPLKESFERKLGYSPEDSEKAIAFYREYYNDMGGRLQNSVYPGVEGMLAGLKAAGKKLIIATSKGAHGTEIVLEHFGLCPYFDFVAAANDTDRQSKTEVLRYAVQMCGVGDIRKAVMVGDRENDMTAAKNLGMDSIGVLYGYGDRKELTDAGAVLLAASAEEVGNLILAGRDNSQ</sequence>
<keyword evidence="2" id="KW-1185">Reference proteome</keyword>
<evidence type="ECO:0000313" key="1">
    <source>
        <dbReference type="EMBL" id="SMC81296.1"/>
    </source>
</evidence>
<proteinExistence type="predicted"/>
<organism evidence="1 2">
    <name type="scientific">Aristaeella lactis</name>
    <dbReference type="NCBI Taxonomy" id="3046383"/>
    <lineage>
        <taxon>Bacteria</taxon>
        <taxon>Bacillati</taxon>
        <taxon>Bacillota</taxon>
        <taxon>Clostridia</taxon>
        <taxon>Eubacteriales</taxon>
        <taxon>Aristaeellaceae</taxon>
        <taxon>Aristaeella</taxon>
    </lineage>
</organism>
<protein>
    <submittedName>
        <fullName evidence="1">Phosphoglycolate phosphatase</fullName>
    </submittedName>
</protein>
<name>A0AC61PP82_9FIRM</name>